<feature type="compositionally biased region" description="Low complexity" evidence="1">
    <location>
        <begin position="84"/>
        <end position="94"/>
    </location>
</feature>
<feature type="compositionally biased region" description="Basic and acidic residues" evidence="1">
    <location>
        <begin position="118"/>
        <end position="136"/>
    </location>
</feature>
<evidence type="ECO:0000313" key="3">
    <source>
        <dbReference type="Proteomes" id="UP000652761"/>
    </source>
</evidence>
<name>A0A843X0T5_COLES</name>
<dbReference type="EMBL" id="NMUH01005460">
    <property type="protein sequence ID" value="MQM12808.1"/>
    <property type="molecule type" value="Genomic_DNA"/>
</dbReference>
<dbReference type="OrthoDB" id="786682at2759"/>
<dbReference type="AlphaFoldDB" id="A0A843X0T5"/>
<feature type="region of interest" description="Disordered" evidence="1">
    <location>
        <begin position="248"/>
        <end position="277"/>
    </location>
</feature>
<proteinExistence type="predicted"/>
<comment type="caution">
    <text evidence="2">The sequence shown here is derived from an EMBL/GenBank/DDBJ whole genome shotgun (WGS) entry which is preliminary data.</text>
</comment>
<dbReference type="Proteomes" id="UP000652761">
    <property type="component" value="Unassembled WGS sequence"/>
</dbReference>
<sequence>MLLPLLIRAIKVGTYNNGEARRDIANRKISLWPPFNFLQVFSYVQFHLPRPFMTTMKPPAMGTPVGSCSPTFPPNSGTSMAALPSSPSNSSSPSSTSYALCEGLDLLAMAALEAAGVGKEEKESNTDQGDSRDADNGKLAMARKGDGGVGGVEFGPVQKRRRQSLMPSRYQDSFPSFSTSCSRCRGLDLLAMAALQVSGAAEEEQGERDGEACDGDDLAMVVQSQSGIGLGGVEFGALVKRSRRRTLMPSKYQDSVLQPWKRGSRKRRPPAAAGRLG</sequence>
<evidence type="ECO:0000256" key="1">
    <source>
        <dbReference type="SAM" id="MobiDB-lite"/>
    </source>
</evidence>
<accession>A0A843X0T5</accession>
<protein>
    <submittedName>
        <fullName evidence="2">Uncharacterized protein</fullName>
    </submittedName>
</protein>
<feature type="compositionally biased region" description="Polar residues" evidence="1">
    <location>
        <begin position="67"/>
        <end position="79"/>
    </location>
</feature>
<feature type="region of interest" description="Disordered" evidence="1">
    <location>
        <begin position="67"/>
        <end position="94"/>
    </location>
</feature>
<reference evidence="2" key="1">
    <citation type="submission" date="2017-07" db="EMBL/GenBank/DDBJ databases">
        <title>Taro Niue Genome Assembly and Annotation.</title>
        <authorList>
            <person name="Atibalentja N."/>
            <person name="Keating K."/>
            <person name="Fields C.J."/>
        </authorList>
    </citation>
    <scope>NUCLEOTIDE SEQUENCE</scope>
    <source>
        <strain evidence="2">Niue_2</strain>
        <tissue evidence="2">Leaf</tissue>
    </source>
</reference>
<feature type="region of interest" description="Disordered" evidence="1">
    <location>
        <begin position="117"/>
        <end position="172"/>
    </location>
</feature>
<organism evidence="2 3">
    <name type="scientific">Colocasia esculenta</name>
    <name type="common">Wild taro</name>
    <name type="synonym">Arum esculentum</name>
    <dbReference type="NCBI Taxonomy" id="4460"/>
    <lineage>
        <taxon>Eukaryota</taxon>
        <taxon>Viridiplantae</taxon>
        <taxon>Streptophyta</taxon>
        <taxon>Embryophyta</taxon>
        <taxon>Tracheophyta</taxon>
        <taxon>Spermatophyta</taxon>
        <taxon>Magnoliopsida</taxon>
        <taxon>Liliopsida</taxon>
        <taxon>Araceae</taxon>
        <taxon>Aroideae</taxon>
        <taxon>Colocasieae</taxon>
        <taxon>Colocasia</taxon>
    </lineage>
</organism>
<evidence type="ECO:0000313" key="2">
    <source>
        <dbReference type="EMBL" id="MQM12808.1"/>
    </source>
</evidence>
<gene>
    <name evidence="2" type="ORF">Taro_045729</name>
</gene>
<keyword evidence="3" id="KW-1185">Reference proteome</keyword>